<dbReference type="Proteomes" id="UP000022141">
    <property type="component" value="Unassembled WGS sequence"/>
</dbReference>
<keyword evidence="2" id="KW-0732">Signal</keyword>
<comment type="caution">
    <text evidence="3">The sequence shown here is derived from an EMBL/GenBank/DDBJ whole genome shotgun (WGS) entry which is preliminary data.</text>
</comment>
<evidence type="ECO:0000256" key="1">
    <source>
        <dbReference type="SAM" id="MobiDB-lite"/>
    </source>
</evidence>
<keyword evidence="4" id="KW-1185">Reference proteome</keyword>
<feature type="compositionally biased region" description="Low complexity" evidence="1">
    <location>
        <begin position="125"/>
        <end position="135"/>
    </location>
</feature>
<organism evidence="3 4">
    <name type="scientific">Accumulibacter regalis</name>
    <dbReference type="NCBI Taxonomy" id="522306"/>
    <lineage>
        <taxon>Bacteria</taxon>
        <taxon>Pseudomonadati</taxon>
        <taxon>Pseudomonadota</taxon>
        <taxon>Betaproteobacteria</taxon>
        <taxon>Candidatus Accumulibacter</taxon>
    </lineage>
</organism>
<evidence type="ECO:0000313" key="3">
    <source>
        <dbReference type="EMBL" id="EXI85751.1"/>
    </source>
</evidence>
<sequence>MIVTSRKLTSILCSAALVAILGGCSTLENTVAGKSAAGGAGQTAGVYYAGSADLPLYRTPGGALISRLPQYAKLYRSDLQRGFAHVRVEATGEAGWVENAKLVWRLPAHESSEQVREPLREAEAEAVPAAPVVESPEPERAAQAVKPQQLPSPAAASSSSAPAKSTVAPSIFNPY</sequence>
<name>A0A011PDS5_ACCRE</name>
<proteinExistence type="predicted"/>
<dbReference type="AlphaFoldDB" id="A0A011PDS5"/>
<dbReference type="PATRIC" id="fig|1454004.3.peg.3432"/>
<feature type="region of interest" description="Disordered" evidence="1">
    <location>
        <begin position="112"/>
        <end position="175"/>
    </location>
</feature>
<protein>
    <recommendedName>
        <fullName evidence="5">SH3 domain-containing protein</fullName>
    </recommendedName>
</protein>
<feature type="signal peptide" evidence="2">
    <location>
        <begin position="1"/>
        <end position="19"/>
    </location>
</feature>
<feature type="compositionally biased region" description="Basic and acidic residues" evidence="1">
    <location>
        <begin position="112"/>
        <end position="123"/>
    </location>
</feature>
<accession>A0A011PDS5</accession>
<dbReference type="PROSITE" id="PS51257">
    <property type="entry name" value="PROKAR_LIPOPROTEIN"/>
    <property type="match status" value="1"/>
</dbReference>
<reference evidence="3" key="1">
    <citation type="submission" date="2014-02" db="EMBL/GenBank/DDBJ databases">
        <title>Expanding our view of genomic diversity in Candidatus Accumulibacter clades.</title>
        <authorList>
            <person name="Skennerton C.T."/>
            <person name="Barr J.J."/>
            <person name="Slater F.R."/>
            <person name="Bond P.L."/>
            <person name="Tyson G.W."/>
        </authorList>
    </citation>
    <scope>NUCLEOTIDE SEQUENCE [LARGE SCALE GENOMIC DNA]</scope>
</reference>
<feature type="compositionally biased region" description="Low complexity" evidence="1">
    <location>
        <begin position="151"/>
        <end position="175"/>
    </location>
</feature>
<gene>
    <name evidence="3" type="ORF">AW11_03330</name>
</gene>
<evidence type="ECO:0000256" key="2">
    <source>
        <dbReference type="SAM" id="SignalP"/>
    </source>
</evidence>
<evidence type="ECO:0008006" key="5">
    <source>
        <dbReference type="Google" id="ProtNLM"/>
    </source>
</evidence>
<dbReference type="EMBL" id="JEMY01000050">
    <property type="protein sequence ID" value="EXI85751.1"/>
    <property type="molecule type" value="Genomic_DNA"/>
</dbReference>
<evidence type="ECO:0000313" key="4">
    <source>
        <dbReference type="Proteomes" id="UP000022141"/>
    </source>
</evidence>
<feature type="chain" id="PRO_5001462839" description="SH3 domain-containing protein" evidence="2">
    <location>
        <begin position="20"/>
        <end position="175"/>
    </location>
</feature>